<dbReference type="Gene3D" id="3.40.50.1820">
    <property type="entry name" value="alpha/beta hydrolase"/>
    <property type="match status" value="1"/>
</dbReference>
<evidence type="ECO:0000259" key="8">
    <source>
        <dbReference type="PROSITE" id="PS50191"/>
    </source>
</evidence>
<keyword evidence="7" id="KW-0812">Transmembrane</keyword>
<keyword evidence="6" id="KW-0175">Coiled coil</keyword>
<proteinExistence type="predicted"/>
<dbReference type="InterPro" id="IPR011074">
    <property type="entry name" value="CRAL/TRIO_N_dom"/>
</dbReference>
<evidence type="ECO:0000256" key="1">
    <source>
        <dbReference type="ARBA" id="ARBA00001974"/>
    </source>
</evidence>
<dbReference type="InterPro" id="IPR036188">
    <property type="entry name" value="FAD/NAD-bd_sf"/>
</dbReference>
<keyword evidence="5" id="KW-0503">Monooxygenase</keyword>
<dbReference type="Pfam" id="PF07859">
    <property type="entry name" value="Abhydrolase_3"/>
    <property type="match status" value="1"/>
</dbReference>
<dbReference type="InterPro" id="IPR001251">
    <property type="entry name" value="CRAL-TRIO_dom"/>
</dbReference>
<feature type="coiled-coil region" evidence="6">
    <location>
        <begin position="1211"/>
        <end position="1238"/>
    </location>
</feature>
<keyword evidence="4" id="KW-0560">Oxidoreductase</keyword>
<dbReference type="InterPro" id="IPR036865">
    <property type="entry name" value="CRAL-TRIO_dom_sf"/>
</dbReference>
<gene>
    <name evidence="9" type="ORF">SUNI508_00780</name>
</gene>
<evidence type="ECO:0000313" key="9">
    <source>
        <dbReference type="EMBL" id="KAK9420689.1"/>
    </source>
</evidence>
<dbReference type="InterPro" id="IPR013094">
    <property type="entry name" value="AB_hydrolase_3"/>
</dbReference>
<evidence type="ECO:0000313" key="10">
    <source>
        <dbReference type="Proteomes" id="UP001408356"/>
    </source>
</evidence>
<sequence length="1297" mass="146765">MTPITIYLRVIVFTPWILLRFLFDIVTYLLPWMRPATEWSLQQAVRVRAVRLVLLYWSLLRRGDRLRLDPGQERNRFEIIQTQPPKFYLGPLYDVFIRPELLGATWTPSRPTLAEKVDSKVLVALHFHGGGFVIGDGRDHDTGFLARTFVEHLGCTHVCTPQYRLASHRRGEFPAPLQDAVTAYVHLLEVLSIPSSQIILSGDSAGGNMVLGLLRYINDYGPELGVPAPRAVALWSPWVDVSAALLQDIKQSPNYQTDYLNAEFGQWGAMAVSASRTIDPAGPYLSPLHHPFKLDADIPMFVNAGEREVLCHDIKEFSKRFQDCGWRLQEYTRWMYSDSLGTAISALRRTLSREYFKNIAVLFFYDRILSSLQYNQIVNTTVYPGYTTQSTAAQLPSGDSSSSSAMAELDFDVIIIGAGISGINAAYRIQHDGLPGMKYAILESRNSIGGTWDLFRYPGIRSDSDIFTFGFPWSPWEHKESLATGDQIKDYLTQSAQSVGIDRHIRYRHKVEAANWSSTEKNWMLTVDSAGEEKPLVFRSRFLLLGTGYYDYDTPLQTSIPGIESFQGKVIHPQFWPEDYDYTGKDVVIIGSGATAVTILPSITGKAKSATMLQRSPGYIFSLPSSSFLTRLLFTILPATMAQSLNRLIWLFRSYLTTALCRSYPELAKKIIKRVTVQQLPPDIKWDPNFNPRYNPWEQRFCACMNGDFFAALRSGKANVVTAKIKTVTQNSIELESGAALHPDVIVTATGLKLKFGGGIHFSIDGLQFNVADKFAWKAAMLQDVPNLLFMTGYETASWTLGADVSAQLFTRLLRLMDKQKVRVAVPKLSVSEDMPEKSMMSLTSTYVRTAGKVFPKGGTGQWSPKSNYFKDIAGAKWGDVTTDLILIPRITKTSRAGRRRQFSFHMANEAVAPGNLGNLAPEQERKLQQMWIQLLRICGVESLNDAGTSNTTPEMSDGSLQRVDSASPGTFRRSLWSFILSEHPDALVLRFLRARKWDIEKAMTMLMSAITWREERAIGTAVIHTGENVALEEEQSQDDKGFMSQYRSGKSYVRGTDKEHRPIYIIKVRLHDPHLQSSAAMESYILHNIESIRILIKPPNDKCCLLFDLTAFGLKNMDFHVVKFLISVFEARYPETLGLVLIHNAPFVFWGIWNMIKGWLDPIIASKVNFTRNTADLLRFIPEENLQADYGGNDSWEYKYADPEPDENVRLSEEEKRAKIQEERDALIQEFERQTVEWASVEPKSIGAQEREKSRSQLAELLSVNYWKLDPYIRARTYYHRVGVVDDTGHVDFKAA</sequence>
<dbReference type="Proteomes" id="UP001408356">
    <property type="component" value="Unassembled WGS sequence"/>
</dbReference>
<dbReference type="Pfam" id="PF00650">
    <property type="entry name" value="CRAL_TRIO"/>
    <property type="match status" value="1"/>
</dbReference>
<dbReference type="SMART" id="SM00516">
    <property type="entry name" value="SEC14"/>
    <property type="match status" value="1"/>
</dbReference>
<dbReference type="InterPro" id="IPR036273">
    <property type="entry name" value="CRAL/TRIO_N_dom_sf"/>
</dbReference>
<keyword evidence="2" id="KW-0285">Flavoprotein</keyword>
<keyword evidence="7" id="KW-1133">Transmembrane helix</keyword>
<keyword evidence="7" id="KW-0472">Membrane</keyword>
<keyword evidence="10" id="KW-1185">Reference proteome</keyword>
<keyword evidence="3" id="KW-0274">FAD</keyword>
<evidence type="ECO:0000256" key="4">
    <source>
        <dbReference type="ARBA" id="ARBA00023002"/>
    </source>
</evidence>
<dbReference type="InterPro" id="IPR051820">
    <property type="entry name" value="FAD-binding_MO"/>
</dbReference>
<dbReference type="InterPro" id="IPR029058">
    <property type="entry name" value="AB_hydrolase_fold"/>
</dbReference>
<evidence type="ECO:0000256" key="2">
    <source>
        <dbReference type="ARBA" id="ARBA00022630"/>
    </source>
</evidence>
<dbReference type="Pfam" id="PF03765">
    <property type="entry name" value="CRAL_TRIO_N"/>
    <property type="match status" value="1"/>
</dbReference>
<protein>
    <recommendedName>
        <fullName evidence="8">CRAL-TRIO domain-containing protein</fullName>
    </recommendedName>
</protein>
<feature type="transmembrane region" description="Helical" evidence="7">
    <location>
        <begin position="6"/>
        <end position="30"/>
    </location>
</feature>
<dbReference type="Gene3D" id="3.40.525.10">
    <property type="entry name" value="CRAL-TRIO lipid binding domain"/>
    <property type="match status" value="1"/>
</dbReference>
<dbReference type="Gene3D" id="3.50.50.60">
    <property type="entry name" value="FAD/NAD(P)-binding domain"/>
    <property type="match status" value="2"/>
</dbReference>
<dbReference type="PROSITE" id="PS50191">
    <property type="entry name" value="CRAL_TRIO"/>
    <property type="match status" value="1"/>
</dbReference>
<dbReference type="PANTHER" id="PTHR43872:SF1">
    <property type="entry name" value="MONOOXYGENASE, PUTATIVE (AFU_ORTHOLOGUE AFUA_8G02570)-RELATED"/>
    <property type="match status" value="1"/>
</dbReference>
<dbReference type="SUPFAM" id="SSF52087">
    <property type="entry name" value="CRAL/TRIO domain"/>
    <property type="match status" value="1"/>
</dbReference>
<evidence type="ECO:0000256" key="7">
    <source>
        <dbReference type="SAM" id="Phobius"/>
    </source>
</evidence>
<dbReference type="Pfam" id="PF00743">
    <property type="entry name" value="FMO-like"/>
    <property type="match status" value="1"/>
</dbReference>
<accession>A0ABR2V281</accession>
<feature type="domain" description="CRAL-TRIO" evidence="8">
    <location>
        <begin position="1040"/>
        <end position="1199"/>
    </location>
</feature>
<name>A0ABR2V281_9PEZI</name>
<evidence type="ECO:0000256" key="5">
    <source>
        <dbReference type="ARBA" id="ARBA00023033"/>
    </source>
</evidence>
<dbReference type="SUPFAM" id="SSF46938">
    <property type="entry name" value="CRAL/TRIO N-terminal domain"/>
    <property type="match status" value="1"/>
</dbReference>
<comment type="caution">
    <text evidence="9">The sequence shown here is derived from an EMBL/GenBank/DDBJ whole genome shotgun (WGS) entry which is preliminary data.</text>
</comment>
<dbReference type="InterPro" id="IPR020946">
    <property type="entry name" value="Flavin_mOase-like"/>
</dbReference>
<dbReference type="SUPFAM" id="SSF51905">
    <property type="entry name" value="FAD/NAD(P)-binding domain"/>
    <property type="match status" value="1"/>
</dbReference>
<comment type="cofactor">
    <cofactor evidence="1">
        <name>FAD</name>
        <dbReference type="ChEBI" id="CHEBI:57692"/>
    </cofactor>
</comment>
<evidence type="ECO:0000256" key="3">
    <source>
        <dbReference type="ARBA" id="ARBA00022827"/>
    </source>
</evidence>
<organism evidence="9 10">
    <name type="scientific">Seiridium unicorne</name>
    <dbReference type="NCBI Taxonomy" id="138068"/>
    <lineage>
        <taxon>Eukaryota</taxon>
        <taxon>Fungi</taxon>
        <taxon>Dikarya</taxon>
        <taxon>Ascomycota</taxon>
        <taxon>Pezizomycotina</taxon>
        <taxon>Sordariomycetes</taxon>
        <taxon>Xylariomycetidae</taxon>
        <taxon>Amphisphaeriales</taxon>
        <taxon>Sporocadaceae</taxon>
        <taxon>Seiridium</taxon>
    </lineage>
</organism>
<reference evidence="9 10" key="1">
    <citation type="journal article" date="2024" name="J. Plant Pathol.">
        <title>Sequence and assembly of the genome of Seiridium unicorne, isolate CBS 538.82, causal agent of cypress canker disease.</title>
        <authorList>
            <person name="Scali E."/>
            <person name="Rocca G.D."/>
            <person name="Danti R."/>
            <person name="Garbelotto M."/>
            <person name="Barberini S."/>
            <person name="Baroncelli R."/>
            <person name="Emiliani G."/>
        </authorList>
    </citation>
    <scope>NUCLEOTIDE SEQUENCE [LARGE SCALE GENOMIC DNA]</scope>
    <source>
        <strain evidence="9 10">BM-138-508</strain>
    </source>
</reference>
<evidence type="ECO:0000256" key="6">
    <source>
        <dbReference type="SAM" id="Coils"/>
    </source>
</evidence>
<dbReference type="CDD" id="cd00170">
    <property type="entry name" value="SEC14"/>
    <property type="match status" value="1"/>
</dbReference>
<dbReference type="EMBL" id="JARVKF010000223">
    <property type="protein sequence ID" value="KAK9420689.1"/>
    <property type="molecule type" value="Genomic_DNA"/>
</dbReference>
<dbReference type="SMART" id="SM01100">
    <property type="entry name" value="CRAL_TRIO_N"/>
    <property type="match status" value="1"/>
</dbReference>
<dbReference type="SUPFAM" id="SSF53474">
    <property type="entry name" value="alpha/beta-Hydrolases"/>
    <property type="match status" value="1"/>
</dbReference>
<dbReference type="PANTHER" id="PTHR43872">
    <property type="entry name" value="MONOOXYGENASE, PUTATIVE (AFU_ORTHOLOGUE AFUA_8G02570)-RELATED"/>
    <property type="match status" value="1"/>
</dbReference>